<keyword evidence="2" id="KW-0964">Secreted</keyword>
<dbReference type="PANTHER" id="PTHR30383">
    <property type="entry name" value="THIOESTERASE 1/PROTEASE 1/LYSOPHOSPHOLIPASE L1"/>
    <property type="match status" value="1"/>
</dbReference>
<dbReference type="InterPro" id="IPR036439">
    <property type="entry name" value="Dockerin_dom_sf"/>
</dbReference>
<feature type="chain" id="PRO_5003060597" evidence="4">
    <location>
        <begin position="32"/>
        <end position="534"/>
    </location>
</feature>
<dbReference type="InterPro" id="IPR051532">
    <property type="entry name" value="Ester_Hydrolysis_Enzymes"/>
</dbReference>
<dbReference type="CDD" id="cd08548">
    <property type="entry name" value="Type_I_cohesin_like"/>
    <property type="match status" value="1"/>
</dbReference>
<dbReference type="GO" id="GO:0004622">
    <property type="term" value="F:phosphatidylcholine lysophospholipase activity"/>
    <property type="evidence" value="ECO:0007669"/>
    <property type="project" value="TreeGrafter"/>
</dbReference>
<keyword evidence="4" id="KW-0732">Signal</keyword>
<proteinExistence type="predicted"/>
<dbReference type="InterPro" id="IPR008965">
    <property type="entry name" value="CBM2/CBM3_carb-bd_dom_sf"/>
</dbReference>
<dbReference type="GO" id="GO:0005576">
    <property type="term" value="C:extracellular region"/>
    <property type="evidence" value="ECO:0007669"/>
    <property type="project" value="UniProtKB-SubCell"/>
</dbReference>
<evidence type="ECO:0000313" key="8">
    <source>
        <dbReference type="Proteomes" id="UP000007054"/>
    </source>
</evidence>
<dbReference type="Pfam" id="PF00404">
    <property type="entry name" value="Dockerin_1"/>
    <property type="match status" value="1"/>
</dbReference>
<dbReference type="PATRIC" id="fig|213810.4.peg.2076"/>
<dbReference type="AlphaFoldDB" id="D4LF09"/>
<evidence type="ECO:0000313" key="7">
    <source>
        <dbReference type="EMBL" id="CBL18204.1"/>
    </source>
</evidence>
<protein>
    <submittedName>
        <fullName evidence="7">Lysophospholipase L1 and related esterases</fullName>
    </submittedName>
</protein>
<dbReference type="CDD" id="cd14256">
    <property type="entry name" value="Dockerin_I"/>
    <property type="match status" value="1"/>
</dbReference>
<dbReference type="SUPFAM" id="SSF52266">
    <property type="entry name" value="SGNH hydrolase"/>
    <property type="match status" value="1"/>
</dbReference>
<comment type="subcellular location">
    <subcellularLocation>
        <location evidence="1">Secreted</location>
    </subcellularLocation>
</comment>
<gene>
    <name evidence="7" type="ordered locus">RUM_21890</name>
</gene>
<dbReference type="InterPro" id="IPR013830">
    <property type="entry name" value="SGNH_hydro"/>
</dbReference>
<dbReference type="InterPro" id="IPR036514">
    <property type="entry name" value="SGNH_hydro_sf"/>
</dbReference>
<organism evidence="7 8">
    <name type="scientific">Ruminococcus champanellensis (strain DSM 18848 / JCM 17042 / KCTC 15320 / 18P13)</name>
    <dbReference type="NCBI Taxonomy" id="213810"/>
    <lineage>
        <taxon>Bacteria</taxon>
        <taxon>Bacillati</taxon>
        <taxon>Bacillota</taxon>
        <taxon>Clostridia</taxon>
        <taxon>Eubacteriales</taxon>
        <taxon>Oscillospiraceae</taxon>
        <taxon>Ruminococcus</taxon>
    </lineage>
</organism>
<dbReference type="Pfam" id="PF13472">
    <property type="entry name" value="Lipase_GDSL_2"/>
    <property type="match status" value="1"/>
</dbReference>
<evidence type="ECO:0000259" key="6">
    <source>
        <dbReference type="Pfam" id="PF13472"/>
    </source>
</evidence>
<dbReference type="RefSeq" id="WP_015559110.1">
    <property type="nucleotide sequence ID" value="NC_021039.1"/>
</dbReference>
<dbReference type="GeneID" id="83156844"/>
<evidence type="ECO:0000256" key="3">
    <source>
        <dbReference type="ARBA" id="ARBA00022737"/>
    </source>
</evidence>
<dbReference type="STRING" id="213810.RUM_21890"/>
<dbReference type="Gene3D" id="1.10.1330.10">
    <property type="entry name" value="Dockerin domain"/>
    <property type="match status" value="1"/>
</dbReference>
<dbReference type="GO" id="GO:0004553">
    <property type="term" value="F:hydrolase activity, hydrolyzing O-glycosyl compounds"/>
    <property type="evidence" value="ECO:0007669"/>
    <property type="project" value="InterPro"/>
</dbReference>
<evidence type="ECO:0000259" key="5">
    <source>
        <dbReference type="Pfam" id="PF00963"/>
    </source>
</evidence>
<feature type="signal peptide" evidence="4">
    <location>
        <begin position="1"/>
        <end position="31"/>
    </location>
</feature>
<keyword evidence="8" id="KW-1185">Reference proteome</keyword>
<accession>D4LF09</accession>
<dbReference type="InterPro" id="IPR002105">
    <property type="entry name" value="Dockerin_1_rpt"/>
</dbReference>
<evidence type="ECO:0000256" key="1">
    <source>
        <dbReference type="ARBA" id="ARBA00004613"/>
    </source>
</evidence>
<dbReference type="KEGG" id="rch:RUM_21890"/>
<name>D4LF09_RUMC1</name>
<dbReference type="EMBL" id="FP929052">
    <property type="protein sequence ID" value="CBL18204.1"/>
    <property type="molecule type" value="Genomic_DNA"/>
</dbReference>
<dbReference type="Gene3D" id="3.40.50.1110">
    <property type="entry name" value="SGNH hydrolase"/>
    <property type="match status" value="1"/>
</dbReference>
<dbReference type="SUPFAM" id="SSF63446">
    <property type="entry name" value="Type I dockerin domain"/>
    <property type="match status" value="1"/>
</dbReference>
<evidence type="ECO:0000256" key="4">
    <source>
        <dbReference type="SAM" id="SignalP"/>
    </source>
</evidence>
<evidence type="ECO:0000256" key="2">
    <source>
        <dbReference type="ARBA" id="ARBA00022525"/>
    </source>
</evidence>
<feature type="domain" description="SGNH hydrolase-type esterase" evidence="6">
    <location>
        <begin position="41"/>
        <end position="277"/>
    </location>
</feature>
<reference evidence="7" key="2">
    <citation type="submission" date="2010-03" db="EMBL/GenBank/DDBJ databases">
        <authorList>
            <person name="Pajon A."/>
        </authorList>
    </citation>
    <scope>NUCLEOTIDE SEQUENCE</scope>
    <source>
        <strain evidence="7">Type strain: 18P13</strain>
    </source>
</reference>
<dbReference type="PANTHER" id="PTHR30383:SF5">
    <property type="entry name" value="SGNH HYDROLASE-TYPE ESTERASE DOMAIN-CONTAINING PROTEIN"/>
    <property type="match status" value="1"/>
</dbReference>
<feature type="domain" description="Cohesin" evidence="5">
    <location>
        <begin position="333"/>
        <end position="458"/>
    </location>
</feature>
<sequence>MKNVKRLLSCLVSAAMCMSLLPAAMMPSVSAEQDPKYILMLGDSIASGYGLAEGEYRYADYLEEYLGMESIDYAKPGQTTGELLELVNNEEVQIDIPLASVICVSIGGNDLIDTVEGYLNTLLETYNTTNGTSLTLKEYVQTVVAVDDDLQTTMILKLTSLLNKAANTYKTNIQQIEASLLEQNPDAKIVVQTVYNPINMENPVVNGVDYSSKLKQIRKFASEQLLTLNDALQQTEGLTYVDVNAAFKDTEWVYTNMDPSNGFWQMDVHPNALGHAVIAAEILNSLGAEGGSCDQFNLVLLNNAAKLSDAEYDRVHAQLDNFITTGKDGIVYSIAGVKGKPGETVDVPITISGDTGTAGMVLELQADAGLTIKRRVTGNAYEGAPTWNPKTLTYVWNTADGRNQVAADGAVLATLQFTIAEDAVNGMYEISFDEAKCDIVDENGTALDVTFENGGVEVYGSTVPEYKLGDVNMDGALTVADAVTVLQACAQVTAGGESPLTDQQKKLADMNQDGNVSVGDAVDILVTIAQSMVG</sequence>
<dbReference type="Proteomes" id="UP000007054">
    <property type="component" value="Chromosome"/>
</dbReference>
<dbReference type="Pfam" id="PF00963">
    <property type="entry name" value="Cohesin"/>
    <property type="match status" value="1"/>
</dbReference>
<dbReference type="SUPFAM" id="SSF49384">
    <property type="entry name" value="Carbohydrate-binding domain"/>
    <property type="match status" value="1"/>
</dbReference>
<dbReference type="InterPro" id="IPR002102">
    <property type="entry name" value="Cohesin_dom"/>
</dbReference>
<dbReference type="GO" id="GO:0000272">
    <property type="term" value="P:polysaccharide catabolic process"/>
    <property type="evidence" value="ECO:0007669"/>
    <property type="project" value="InterPro"/>
</dbReference>
<dbReference type="HOGENOM" id="CLU_509849_0_0_9"/>
<dbReference type="Gene3D" id="2.60.40.680">
    <property type="match status" value="1"/>
</dbReference>
<dbReference type="GO" id="GO:0030246">
    <property type="term" value="F:carbohydrate binding"/>
    <property type="evidence" value="ECO:0007669"/>
    <property type="project" value="InterPro"/>
</dbReference>
<keyword evidence="3" id="KW-0677">Repeat</keyword>
<reference evidence="7" key="1">
    <citation type="submission" date="2010-03" db="EMBL/GenBank/DDBJ databases">
        <title>The genome sequence of Ruminococcus sp. 18P13.</title>
        <authorList>
            <consortium name="metaHIT consortium -- http://www.metahit.eu/"/>
            <person name="Pajon A."/>
            <person name="Turner K."/>
            <person name="Parkhill J."/>
            <person name="Bernalier A."/>
        </authorList>
    </citation>
    <scope>NUCLEOTIDE SEQUENCE [LARGE SCALE GENOMIC DNA]</scope>
    <source>
        <strain evidence="7">Type strain: 18P13</strain>
    </source>
</reference>